<evidence type="ECO:0000313" key="2">
    <source>
        <dbReference type="Proteomes" id="UP000799423"/>
    </source>
</evidence>
<keyword evidence="2" id="KW-1185">Reference proteome</keyword>
<gene>
    <name evidence="1" type="ORF">T440DRAFT_539911</name>
</gene>
<reference evidence="1" key="1">
    <citation type="submission" date="2020-01" db="EMBL/GenBank/DDBJ databases">
        <authorList>
            <consortium name="DOE Joint Genome Institute"/>
            <person name="Haridas S."/>
            <person name="Albert R."/>
            <person name="Binder M."/>
            <person name="Bloem J."/>
            <person name="Labutti K."/>
            <person name="Salamov A."/>
            <person name="Andreopoulos B."/>
            <person name="Baker S.E."/>
            <person name="Barry K."/>
            <person name="Bills G."/>
            <person name="Bluhm B.H."/>
            <person name="Cannon C."/>
            <person name="Castanera R."/>
            <person name="Culley D.E."/>
            <person name="Daum C."/>
            <person name="Ezra D."/>
            <person name="Gonzalez J.B."/>
            <person name="Henrissat B."/>
            <person name="Kuo A."/>
            <person name="Liang C."/>
            <person name="Lipzen A."/>
            <person name="Lutzoni F."/>
            <person name="Magnuson J."/>
            <person name="Mondo S."/>
            <person name="Nolan M."/>
            <person name="Ohm R."/>
            <person name="Pangilinan J."/>
            <person name="Park H.-J."/>
            <person name="Ramirez L."/>
            <person name="Alfaro M."/>
            <person name="Sun H."/>
            <person name="Tritt A."/>
            <person name="Yoshinaga Y."/>
            <person name="Zwiers L.-H."/>
            <person name="Turgeon B.G."/>
            <person name="Goodwin S.B."/>
            <person name="Spatafora J.W."/>
            <person name="Crous P.W."/>
            <person name="Grigoriev I.V."/>
        </authorList>
    </citation>
    <scope>NUCLEOTIDE SEQUENCE</scope>
    <source>
        <strain evidence="1">IPT5</strain>
    </source>
</reference>
<sequence>MPRSYDDVTSAICERLSILASLSPSSQRCRLWSTLVYQVKFKFFSLMSLSGSARQPYGQREIVARISFQQGHVGKRDEGLEWTQPWPSVDACGLQRRRFALPALFKRRGLLVVKLVHRHVLGQLKYLSLVRSCRYSWISRQFSEQRGTNIRPLDRRQISQTPHVEDEVEQSAYTLLGTPLSLDGQISDLPSMKVPHLSPTKTNGLIGLGDLFHNVVNPNQCLNSQQLSSPSVTSPEASQIWPPGNCGPTAAYETALTRRTYHGLTVENISDLTIYTLKSYPRMMLRRHSFPPFIHPYWHLPTLPEKLASCMSVAQLFEARTPETRKFLWRVIDNEVERFRQAINEMEIPELQWAIQALVIYIIMAYMEQECLDELAVRSKRLVQTMKDCAIRMHDLLEWQFCSASEEARPSSTWDDWIFAESNRRIGCLWFLICRVFTTHDQPCAGEGAFDEIPLLSPKTLWEARTPEEWLNEKRFHSICAPFETFGSLIEGRNRPSDAVSARELEVWEAGTDKLGLLMSHAIMFV</sequence>
<dbReference type="EMBL" id="MU006327">
    <property type="protein sequence ID" value="KAF2847324.1"/>
    <property type="molecule type" value="Genomic_DNA"/>
</dbReference>
<protein>
    <recommendedName>
        <fullName evidence="3">Transcription factor domain-containing protein</fullName>
    </recommendedName>
</protein>
<accession>A0A6A7AWZ3</accession>
<proteinExistence type="predicted"/>
<evidence type="ECO:0000313" key="1">
    <source>
        <dbReference type="EMBL" id="KAF2847324.1"/>
    </source>
</evidence>
<organism evidence="1 2">
    <name type="scientific">Plenodomus tracheiphilus IPT5</name>
    <dbReference type="NCBI Taxonomy" id="1408161"/>
    <lineage>
        <taxon>Eukaryota</taxon>
        <taxon>Fungi</taxon>
        <taxon>Dikarya</taxon>
        <taxon>Ascomycota</taxon>
        <taxon>Pezizomycotina</taxon>
        <taxon>Dothideomycetes</taxon>
        <taxon>Pleosporomycetidae</taxon>
        <taxon>Pleosporales</taxon>
        <taxon>Pleosporineae</taxon>
        <taxon>Leptosphaeriaceae</taxon>
        <taxon>Plenodomus</taxon>
    </lineage>
</organism>
<name>A0A6A7AWZ3_9PLEO</name>
<dbReference type="Proteomes" id="UP000799423">
    <property type="component" value="Unassembled WGS sequence"/>
</dbReference>
<dbReference type="OrthoDB" id="5423818at2759"/>
<evidence type="ECO:0008006" key="3">
    <source>
        <dbReference type="Google" id="ProtNLM"/>
    </source>
</evidence>
<dbReference type="AlphaFoldDB" id="A0A6A7AWZ3"/>